<comment type="similarity">
    <text evidence="2">Belongs to the peptidase S54 family.</text>
</comment>
<proteinExistence type="inferred from homology"/>
<keyword evidence="5" id="KW-0378">Hydrolase</keyword>
<dbReference type="Pfam" id="PF01694">
    <property type="entry name" value="Rhomboid"/>
    <property type="match status" value="1"/>
</dbReference>
<keyword evidence="7 8" id="KW-0472">Membrane</keyword>
<evidence type="ECO:0000256" key="4">
    <source>
        <dbReference type="ARBA" id="ARBA00022692"/>
    </source>
</evidence>
<dbReference type="GO" id="GO:0006508">
    <property type="term" value="P:proteolysis"/>
    <property type="evidence" value="ECO:0007669"/>
    <property type="project" value="UniProtKB-KW"/>
</dbReference>
<dbReference type="PANTHER" id="PTHR43066:SF1">
    <property type="entry name" value="RHOMBOID PROTEIN 2"/>
    <property type="match status" value="1"/>
</dbReference>
<keyword evidence="3" id="KW-0645">Protease</keyword>
<sequence>MPRRRQPLMSYGIFLLAHDLFRTGFQHIPPVTLLAVLAQAALFVGIINPPWEGYEVCLSGESILYYKDYRRLILSAIEHADDLHLYHNMVSLILKGRTLESRYGSLKFSVILLVFMTSTSGMYVALSKALYMYFDDYSYMKQCAIGFSGVLFALKVLTTFEGGGTRWIHGFEVPSKLSVWVELLIIHILVPRSSFIGHLAGILVGILYMFGPLRIIVDSLCYLLRGRLFFDIGRPSYYRSYTYDHGTSSFHQSSGYRQEAYGWNRDLHEEFDEDELRRRRLHRFS</sequence>
<evidence type="ECO:0000256" key="3">
    <source>
        <dbReference type="ARBA" id="ARBA00022670"/>
    </source>
</evidence>
<dbReference type="EMBL" id="SEYY01000750">
    <property type="protein sequence ID" value="KAB7506556.1"/>
    <property type="molecule type" value="Genomic_DNA"/>
</dbReference>
<evidence type="ECO:0000256" key="6">
    <source>
        <dbReference type="ARBA" id="ARBA00022989"/>
    </source>
</evidence>
<feature type="transmembrane region" description="Helical" evidence="8">
    <location>
        <begin position="105"/>
        <end position="126"/>
    </location>
</feature>
<gene>
    <name evidence="10" type="primary">RHBDD1</name>
    <name evidence="10" type="ORF">Anas_07423</name>
</gene>
<evidence type="ECO:0000256" key="5">
    <source>
        <dbReference type="ARBA" id="ARBA00022801"/>
    </source>
</evidence>
<evidence type="ECO:0000259" key="9">
    <source>
        <dbReference type="Pfam" id="PF01694"/>
    </source>
</evidence>
<accession>A0A5N5TK82</accession>
<dbReference type="InterPro" id="IPR035952">
    <property type="entry name" value="Rhomboid-like_sf"/>
</dbReference>
<dbReference type="GO" id="GO:0004252">
    <property type="term" value="F:serine-type endopeptidase activity"/>
    <property type="evidence" value="ECO:0007669"/>
    <property type="project" value="InterPro"/>
</dbReference>
<dbReference type="SUPFAM" id="SSF144091">
    <property type="entry name" value="Rhomboid-like"/>
    <property type="match status" value="1"/>
</dbReference>
<dbReference type="AlphaFoldDB" id="A0A5N5TK82"/>
<evidence type="ECO:0000313" key="11">
    <source>
        <dbReference type="Proteomes" id="UP000326759"/>
    </source>
</evidence>
<feature type="domain" description="Peptidase S54 rhomboid" evidence="9">
    <location>
        <begin position="68"/>
        <end position="210"/>
    </location>
</feature>
<dbReference type="Gene3D" id="1.20.1540.10">
    <property type="entry name" value="Rhomboid-like"/>
    <property type="match status" value="1"/>
</dbReference>
<keyword evidence="6 8" id="KW-1133">Transmembrane helix</keyword>
<dbReference type="FunFam" id="1.20.1540.10:FF:000008">
    <property type="entry name" value="RHOMBOID-like protein 13"/>
    <property type="match status" value="1"/>
</dbReference>
<feature type="transmembrane region" description="Helical" evidence="8">
    <location>
        <begin position="196"/>
        <end position="217"/>
    </location>
</feature>
<protein>
    <submittedName>
        <fullName evidence="10">Rhomboid-related protein 4</fullName>
    </submittedName>
</protein>
<evidence type="ECO:0000256" key="7">
    <source>
        <dbReference type="ARBA" id="ARBA00023136"/>
    </source>
</evidence>
<comment type="caution">
    <text evidence="10">The sequence shown here is derived from an EMBL/GenBank/DDBJ whole genome shotgun (WGS) entry which is preliminary data.</text>
</comment>
<evidence type="ECO:0000256" key="8">
    <source>
        <dbReference type="SAM" id="Phobius"/>
    </source>
</evidence>
<reference evidence="10 11" key="1">
    <citation type="journal article" date="2019" name="PLoS Biol.">
        <title>Sex chromosomes control vertical transmission of feminizing Wolbachia symbionts in an isopod.</title>
        <authorList>
            <person name="Becking T."/>
            <person name="Chebbi M.A."/>
            <person name="Giraud I."/>
            <person name="Moumen B."/>
            <person name="Laverre T."/>
            <person name="Caubet Y."/>
            <person name="Peccoud J."/>
            <person name="Gilbert C."/>
            <person name="Cordaux R."/>
        </authorList>
    </citation>
    <scope>NUCLEOTIDE SEQUENCE [LARGE SCALE GENOMIC DNA]</scope>
    <source>
        <strain evidence="10">ANa2</strain>
        <tissue evidence="10">Whole body excluding digestive tract and cuticle</tissue>
    </source>
</reference>
<evidence type="ECO:0000256" key="1">
    <source>
        <dbReference type="ARBA" id="ARBA00004141"/>
    </source>
</evidence>
<keyword evidence="11" id="KW-1185">Reference proteome</keyword>
<evidence type="ECO:0000256" key="2">
    <source>
        <dbReference type="ARBA" id="ARBA00009045"/>
    </source>
</evidence>
<dbReference type="PANTHER" id="PTHR43066">
    <property type="entry name" value="RHOMBOID-RELATED PROTEIN"/>
    <property type="match status" value="1"/>
</dbReference>
<dbReference type="GO" id="GO:0016020">
    <property type="term" value="C:membrane"/>
    <property type="evidence" value="ECO:0007669"/>
    <property type="project" value="UniProtKB-SubCell"/>
</dbReference>
<dbReference type="OrthoDB" id="10257275at2759"/>
<dbReference type="InterPro" id="IPR022764">
    <property type="entry name" value="Peptidase_S54_rhomboid_dom"/>
</dbReference>
<comment type="subcellular location">
    <subcellularLocation>
        <location evidence="1">Membrane</location>
        <topology evidence="1">Multi-pass membrane protein</topology>
    </subcellularLocation>
</comment>
<organism evidence="10 11">
    <name type="scientific">Armadillidium nasatum</name>
    <dbReference type="NCBI Taxonomy" id="96803"/>
    <lineage>
        <taxon>Eukaryota</taxon>
        <taxon>Metazoa</taxon>
        <taxon>Ecdysozoa</taxon>
        <taxon>Arthropoda</taxon>
        <taxon>Crustacea</taxon>
        <taxon>Multicrustacea</taxon>
        <taxon>Malacostraca</taxon>
        <taxon>Eumalacostraca</taxon>
        <taxon>Peracarida</taxon>
        <taxon>Isopoda</taxon>
        <taxon>Oniscidea</taxon>
        <taxon>Crinocheta</taxon>
        <taxon>Armadillidiidae</taxon>
        <taxon>Armadillidium</taxon>
    </lineage>
</organism>
<name>A0A5N5TK82_9CRUS</name>
<keyword evidence="4 8" id="KW-0812">Transmembrane</keyword>
<dbReference type="Proteomes" id="UP000326759">
    <property type="component" value="Unassembled WGS sequence"/>
</dbReference>
<evidence type="ECO:0000313" key="10">
    <source>
        <dbReference type="EMBL" id="KAB7506556.1"/>
    </source>
</evidence>